<dbReference type="Proteomes" id="UP000385207">
    <property type="component" value="Unassembled WGS sequence"/>
</dbReference>
<gene>
    <name evidence="1" type="ORF">PS862_05859</name>
</gene>
<organism evidence="1 2">
    <name type="scientific">Pseudomonas fluorescens</name>
    <dbReference type="NCBI Taxonomy" id="294"/>
    <lineage>
        <taxon>Bacteria</taxon>
        <taxon>Pseudomonadati</taxon>
        <taxon>Pseudomonadota</taxon>
        <taxon>Gammaproteobacteria</taxon>
        <taxon>Pseudomonadales</taxon>
        <taxon>Pseudomonadaceae</taxon>
        <taxon>Pseudomonas</taxon>
    </lineage>
</organism>
<dbReference type="EMBL" id="CABVII010000051">
    <property type="protein sequence ID" value="VVP57632.1"/>
    <property type="molecule type" value="Genomic_DNA"/>
</dbReference>
<protein>
    <submittedName>
        <fullName evidence="1">Uncharacterized protein</fullName>
    </submittedName>
</protein>
<proteinExistence type="predicted"/>
<evidence type="ECO:0000313" key="1">
    <source>
        <dbReference type="EMBL" id="VVP57632.1"/>
    </source>
</evidence>
<evidence type="ECO:0000313" key="2">
    <source>
        <dbReference type="Proteomes" id="UP000385207"/>
    </source>
</evidence>
<name>A0A5E7Q659_PSEFL</name>
<accession>A0A5E7Q659</accession>
<dbReference type="AlphaFoldDB" id="A0A5E7Q659"/>
<sequence>MFYKSWLASEGGLKPCSVHEDAFAGKPAPMYGLAPTVYPLSKKLPPRCIYVLGLFEEAVIGFWPKLEELVACRLQSGLEGQ</sequence>
<reference evidence="1 2" key="1">
    <citation type="submission" date="2019-09" db="EMBL/GenBank/DDBJ databases">
        <authorList>
            <person name="Chandra G."/>
            <person name="Truman W A."/>
        </authorList>
    </citation>
    <scope>NUCLEOTIDE SEQUENCE [LARGE SCALE GENOMIC DNA]</scope>
    <source>
        <strain evidence="1">PS862</strain>
    </source>
</reference>